<evidence type="ECO:0000256" key="1">
    <source>
        <dbReference type="ARBA" id="ARBA00004196"/>
    </source>
</evidence>
<dbReference type="InterPro" id="IPR028082">
    <property type="entry name" value="Peripla_BP_I"/>
</dbReference>
<dbReference type="SUPFAM" id="SSF53822">
    <property type="entry name" value="Periplasmic binding protein-like I"/>
    <property type="match status" value="1"/>
</dbReference>
<dbReference type="PANTHER" id="PTHR46847:SF1">
    <property type="entry name" value="D-ALLOSE-BINDING PERIPLASMIC PROTEIN-RELATED"/>
    <property type="match status" value="1"/>
</dbReference>
<evidence type="ECO:0000313" key="6">
    <source>
        <dbReference type="EMBL" id="GIE04377.1"/>
    </source>
</evidence>
<reference evidence="6 7" key="1">
    <citation type="submission" date="2021-01" db="EMBL/GenBank/DDBJ databases">
        <title>Whole genome shotgun sequence of Actinoplanes durhamensis NBRC 14914.</title>
        <authorList>
            <person name="Komaki H."/>
            <person name="Tamura T."/>
        </authorList>
    </citation>
    <scope>NUCLEOTIDE SEQUENCE [LARGE SCALE GENOMIC DNA]</scope>
    <source>
        <strain evidence="6 7">NBRC 14914</strain>
    </source>
</reference>
<dbReference type="EMBL" id="BOML01000043">
    <property type="protein sequence ID" value="GIE04377.1"/>
    <property type="molecule type" value="Genomic_DNA"/>
</dbReference>
<evidence type="ECO:0000256" key="4">
    <source>
        <dbReference type="SAM" id="SignalP"/>
    </source>
</evidence>
<keyword evidence="3 4" id="KW-0732">Signal</keyword>
<evidence type="ECO:0000256" key="3">
    <source>
        <dbReference type="ARBA" id="ARBA00022729"/>
    </source>
</evidence>
<evidence type="ECO:0000259" key="5">
    <source>
        <dbReference type="Pfam" id="PF13407"/>
    </source>
</evidence>
<dbReference type="RefSeq" id="WP_203731040.1">
    <property type="nucleotide sequence ID" value="NZ_BAAATX010000016.1"/>
</dbReference>
<feature type="signal peptide" evidence="4">
    <location>
        <begin position="1"/>
        <end position="30"/>
    </location>
</feature>
<comment type="subcellular location">
    <subcellularLocation>
        <location evidence="1">Cell envelope</location>
    </subcellularLocation>
</comment>
<sequence>MTVLRRRTLRALAVAMATAPLLLAAACSHASDSTSSSTTDTGKAAATLPKTLVFSPLSLAPPALKGLSEGVKGMASAQGWEVIVQDPNFDATKQIQQLNEVISSGRAGAAWILAVAPKSMGDLIKTAQSKGVPLLVNGQPAEYGFSGPQPGITFDYIDYTAGGKALGEQLGKCMTEKSGGTGKALYVASQEGTAGKAEFDKAAADAFKAAAPGATLVQTIVAVDRAKAQTDIGNALQGNPDLSAVFSANDEGALGALGAFNAAGKKLNCVTDFGGNDEVLKDVKDGKIYASVALQFSDDTAQSFNTLVKMQADPKANGEVLVVPQKTFTAGS</sequence>
<gene>
    <name evidence="6" type="ORF">Adu01nite_57270</name>
</gene>
<comment type="similarity">
    <text evidence="2">Belongs to the bacterial solute-binding protein 2 family.</text>
</comment>
<dbReference type="PANTHER" id="PTHR46847">
    <property type="entry name" value="D-ALLOSE-BINDING PERIPLASMIC PROTEIN-RELATED"/>
    <property type="match status" value="1"/>
</dbReference>
<evidence type="ECO:0000256" key="2">
    <source>
        <dbReference type="ARBA" id="ARBA00007639"/>
    </source>
</evidence>
<dbReference type="CDD" id="cd01536">
    <property type="entry name" value="PBP1_ABC_sugar_binding-like"/>
    <property type="match status" value="1"/>
</dbReference>
<dbReference type="Gene3D" id="3.40.50.2300">
    <property type="match status" value="2"/>
</dbReference>
<evidence type="ECO:0000313" key="7">
    <source>
        <dbReference type="Proteomes" id="UP000637628"/>
    </source>
</evidence>
<dbReference type="Pfam" id="PF13407">
    <property type="entry name" value="Peripla_BP_4"/>
    <property type="match status" value="1"/>
</dbReference>
<dbReference type="PROSITE" id="PS51257">
    <property type="entry name" value="PROKAR_LIPOPROTEIN"/>
    <property type="match status" value="1"/>
</dbReference>
<protein>
    <recommendedName>
        <fullName evidence="5">Periplasmic binding protein domain-containing protein</fullName>
    </recommendedName>
</protein>
<dbReference type="Proteomes" id="UP000637628">
    <property type="component" value="Unassembled WGS sequence"/>
</dbReference>
<name>A0ABQ3Z3G5_9ACTN</name>
<proteinExistence type="inferred from homology"/>
<keyword evidence="7" id="KW-1185">Reference proteome</keyword>
<feature type="chain" id="PRO_5046108516" description="Periplasmic binding protein domain-containing protein" evidence="4">
    <location>
        <begin position="31"/>
        <end position="332"/>
    </location>
</feature>
<feature type="domain" description="Periplasmic binding protein" evidence="5">
    <location>
        <begin position="67"/>
        <end position="310"/>
    </location>
</feature>
<organism evidence="6 7">
    <name type="scientific">Paractinoplanes durhamensis</name>
    <dbReference type="NCBI Taxonomy" id="113563"/>
    <lineage>
        <taxon>Bacteria</taxon>
        <taxon>Bacillati</taxon>
        <taxon>Actinomycetota</taxon>
        <taxon>Actinomycetes</taxon>
        <taxon>Micromonosporales</taxon>
        <taxon>Micromonosporaceae</taxon>
        <taxon>Paractinoplanes</taxon>
    </lineage>
</organism>
<accession>A0ABQ3Z3G5</accession>
<comment type="caution">
    <text evidence="6">The sequence shown here is derived from an EMBL/GenBank/DDBJ whole genome shotgun (WGS) entry which is preliminary data.</text>
</comment>
<dbReference type="InterPro" id="IPR025997">
    <property type="entry name" value="SBP_2_dom"/>
</dbReference>